<sequence length="240" mass="28027">MLKSIFIPNKINSYAWVNLLFIIFLVAVDKIEAHAVLFGYFLETIIIGVFNIFKMYLCRNTYSEDIEKNDSIWFLIPFFVVHYGGFVAIQSIFLFAIFSISGNGFIKEPFNLIDNFNALLQLEGMLLMLLVLTVSQLLKFYFDFLKTEKFHQFTANEVMFKPYLRIFIQQFVVIIGSFFMMLSSAPVFAAILLILFRFVVDFLLVAIRENSRVLDYLVDKLYDGKVDKPIIRKQLILFSE</sequence>
<accession>A0ABW3N711</accession>
<feature type="transmembrane region" description="Helical" evidence="1">
    <location>
        <begin position="12"/>
        <end position="28"/>
    </location>
</feature>
<feature type="transmembrane region" description="Helical" evidence="1">
    <location>
        <begin position="187"/>
        <end position="207"/>
    </location>
</feature>
<proteinExistence type="predicted"/>
<dbReference type="Proteomes" id="UP001597013">
    <property type="component" value="Unassembled WGS sequence"/>
</dbReference>
<dbReference type="RefSeq" id="WP_386129906.1">
    <property type="nucleotide sequence ID" value="NZ_JBHTJL010000009.1"/>
</dbReference>
<protein>
    <submittedName>
        <fullName evidence="2">DUF6498-containing protein</fullName>
    </submittedName>
</protein>
<feature type="transmembrane region" description="Helical" evidence="1">
    <location>
        <begin position="163"/>
        <end position="181"/>
    </location>
</feature>
<feature type="transmembrane region" description="Helical" evidence="1">
    <location>
        <begin position="118"/>
        <end position="142"/>
    </location>
</feature>
<dbReference type="Pfam" id="PF20108">
    <property type="entry name" value="DUF6498"/>
    <property type="match status" value="1"/>
</dbReference>
<keyword evidence="1" id="KW-0812">Transmembrane</keyword>
<reference evidence="3" key="1">
    <citation type="journal article" date="2019" name="Int. J. Syst. Evol. Microbiol.">
        <title>The Global Catalogue of Microorganisms (GCM) 10K type strain sequencing project: providing services to taxonomists for standard genome sequencing and annotation.</title>
        <authorList>
            <consortium name="The Broad Institute Genomics Platform"/>
            <consortium name="The Broad Institute Genome Sequencing Center for Infectious Disease"/>
            <person name="Wu L."/>
            <person name="Ma J."/>
        </authorList>
    </citation>
    <scope>NUCLEOTIDE SEQUENCE [LARGE SCALE GENOMIC DNA]</scope>
    <source>
        <strain evidence="3">CCUG 62215</strain>
    </source>
</reference>
<dbReference type="InterPro" id="IPR045466">
    <property type="entry name" value="DUF6498"/>
</dbReference>
<comment type="caution">
    <text evidence="2">The sequence shown here is derived from an EMBL/GenBank/DDBJ whole genome shotgun (WGS) entry which is preliminary data.</text>
</comment>
<evidence type="ECO:0000313" key="2">
    <source>
        <dbReference type="EMBL" id="MFD1063286.1"/>
    </source>
</evidence>
<gene>
    <name evidence="2" type="ORF">ACFQ1Q_08500</name>
</gene>
<keyword evidence="1" id="KW-0472">Membrane</keyword>
<feature type="transmembrane region" description="Helical" evidence="1">
    <location>
        <begin position="74"/>
        <end position="98"/>
    </location>
</feature>
<keyword evidence="1" id="KW-1133">Transmembrane helix</keyword>
<keyword evidence="3" id="KW-1185">Reference proteome</keyword>
<evidence type="ECO:0000256" key="1">
    <source>
        <dbReference type="SAM" id="Phobius"/>
    </source>
</evidence>
<dbReference type="EMBL" id="JBHTJL010000009">
    <property type="protein sequence ID" value="MFD1063286.1"/>
    <property type="molecule type" value="Genomic_DNA"/>
</dbReference>
<evidence type="ECO:0000313" key="3">
    <source>
        <dbReference type="Proteomes" id="UP001597013"/>
    </source>
</evidence>
<feature type="transmembrane region" description="Helical" evidence="1">
    <location>
        <begin position="34"/>
        <end position="53"/>
    </location>
</feature>
<name>A0ABW3N711_9FLAO</name>
<organism evidence="2 3">
    <name type="scientific">Winogradskyella litorisediminis</name>
    <dbReference type="NCBI Taxonomy" id="1156618"/>
    <lineage>
        <taxon>Bacteria</taxon>
        <taxon>Pseudomonadati</taxon>
        <taxon>Bacteroidota</taxon>
        <taxon>Flavobacteriia</taxon>
        <taxon>Flavobacteriales</taxon>
        <taxon>Flavobacteriaceae</taxon>
        <taxon>Winogradskyella</taxon>
    </lineage>
</organism>